<accession>A0A9Q4MJ71</accession>
<reference evidence="2" key="2">
    <citation type="journal article" date="2020" name="Appl. Environ. Microbiol.">
        <title>Multiple intercontinental introductions associated with the emergence of a plant pathogen in Europe.</title>
        <authorList>
            <person name="Landa B.B."/>
            <person name="Castillo A.I."/>
            <person name="Giampetruzzi A."/>
            <person name="Kahn A."/>
            <person name="Roman-Ecija M."/>
            <person name="Velasco-Amo M.P."/>
            <person name="Navas-Cortes J.A."/>
            <person name="Marco-Noales E."/>
            <person name="Barbe S."/>
            <person name="Moralejo E."/>
            <person name="Coletta-Filho H.D."/>
            <person name="Saldarelli P."/>
            <person name="Saponari M."/>
            <person name="Almeida R.P.P."/>
        </authorList>
    </citation>
    <scope>NUCLEOTIDE SEQUENCE</scope>
    <source>
        <strain evidence="2">XYL1981</strain>
    </source>
</reference>
<dbReference type="EMBL" id="VDCJ01000336">
    <property type="protein sequence ID" value="MRU23331.1"/>
    <property type="molecule type" value="Genomic_DNA"/>
</dbReference>
<evidence type="ECO:0000313" key="2">
    <source>
        <dbReference type="EMBL" id="MRU23331.1"/>
    </source>
</evidence>
<proteinExistence type="predicted"/>
<dbReference type="AlphaFoldDB" id="A0A9Q4MJ71"/>
<protein>
    <submittedName>
        <fullName evidence="2">Uncharacterized protein</fullName>
    </submittedName>
</protein>
<reference evidence="1" key="3">
    <citation type="submission" date="2021-11" db="EMBL/GenBank/DDBJ databases">
        <authorList>
            <person name="Denance N."/>
            <person name="Briand M."/>
            <person name="Dupas E."/>
            <person name="Durand K."/>
            <person name="Legendre B."/>
            <person name="Cunty A."/>
            <person name="Donnadieu C."/>
            <person name="Lopez Roques C."/>
            <person name="Cesbron S."/>
            <person name="Jacques M.A."/>
        </authorList>
    </citation>
    <scope>NUCLEOTIDE SEQUENCE</scope>
    <source>
        <strain evidence="1">CFBP8070</strain>
    </source>
</reference>
<name>A0A9Q4MJ71_XYLFS</name>
<gene>
    <name evidence="2" type="ORF">FG476_04360</name>
    <name evidence="1" type="ORF">LOK82_11265</name>
</gene>
<evidence type="ECO:0000313" key="3">
    <source>
        <dbReference type="Proteomes" id="UP000474061"/>
    </source>
</evidence>
<sequence>MTTDVATSLKDVRIAKHLTAEKAQNLTPTRLQRLDLKHTKKLHNPRDSPNKTHITIKPLQFTRQIKHIPYKNVNYEH</sequence>
<reference evidence="2" key="1">
    <citation type="submission" date="2019-05" db="EMBL/GenBank/DDBJ databases">
        <authorList>
            <person name="Castillo A."/>
            <person name="Giampetruzzi A."/>
            <person name="Landa B."/>
            <person name="Saponari M."/>
            <person name="Almeida R.P.P."/>
            <person name="Moralejo E."/>
            <person name="Marco-Noales E."/>
            <person name="Velasco-Amo M.P."/>
            <person name="Roman-Ecija M."/>
            <person name="Navarro I."/>
            <person name="Monterde A."/>
            <person name="Barbe S."/>
        </authorList>
    </citation>
    <scope>NUCLEOTIDE SEQUENCE</scope>
    <source>
        <strain evidence="2">XYL1981</strain>
    </source>
</reference>
<evidence type="ECO:0000313" key="1">
    <source>
        <dbReference type="EMBL" id="MDC6409166.1"/>
    </source>
</evidence>
<dbReference type="Proteomes" id="UP000474061">
    <property type="component" value="Unassembled WGS sequence"/>
</dbReference>
<organism evidence="2 3">
    <name type="scientific">Xylella fastidiosa subsp. multiplex</name>
    <dbReference type="NCBI Taxonomy" id="644357"/>
    <lineage>
        <taxon>Bacteria</taxon>
        <taxon>Pseudomonadati</taxon>
        <taxon>Pseudomonadota</taxon>
        <taxon>Gammaproteobacteria</taxon>
        <taxon>Lysobacterales</taxon>
        <taxon>Lysobacteraceae</taxon>
        <taxon>Xylella</taxon>
    </lineage>
</organism>
<comment type="caution">
    <text evidence="2">The sequence shown here is derived from an EMBL/GenBank/DDBJ whole genome shotgun (WGS) entry which is preliminary data.</text>
</comment>
<dbReference type="EMBL" id="JAJKGN010000002">
    <property type="protein sequence ID" value="MDC6409166.1"/>
    <property type="molecule type" value="Genomic_DNA"/>
</dbReference>
<reference evidence="1" key="4">
    <citation type="journal article" date="2023" name="Commun. Biol.">
        <title>Suspicions of two bridgehead invasions of Xylella fastidiosa subsp. multiplex in France.</title>
        <authorList>
            <person name="Dupas E."/>
            <person name="Durand K."/>
            <person name="Rieux A."/>
            <person name="Briand M."/>
            <person name="Pruvost O."/>
            <person name="Cunty A."/>
            <person name="Denance N."/>
            <person name="Donnadieu C."/>
            <person name="Legendre B."/>
            <person name="Lopez-Roques C."/>
            <person name="Cesbron S."/>
            <person name="Ravigne V."/>
            <person name="Jacques M.A."/>
        </authorList>
    </citation>
    <scope>NUCLEOTIDE SEQUENCE</scope>
    <source>
        <strain evidence="1">CFBP8070</strain>
    </source>
</reference>
<dbReference type="Proteomes" id="UP001220702">
    <property type="component" value="Unassembled WGS sequence"/>
</dbReference>
<dbReference type="RefSeq" id="WP_004086201.1">
    <property type="nucleotide sequence ID" value="NZ_CP047134.1"/>
</dbReference>